<name>A0A7Y9F1A3_9ACTN</name>
<dbReference type="InterPro" id="IPR023198">
    <property type="entry name" value="PGP-like_dom2"/>
</dbReference>
<dbReference type="EMBL" id="JACCBE010000001">
    <property type="protein sequence ID" value="NYD57777.1"/>
    <property type="molecule type" value="Genomic_DNA"/>
</dbReference>
<dbReference type="NCBIfam" id="TIGR01509">
    <property type="entry name" value="HAD-SF-IA-v3"/>
    <property type="match status" value="1"/>
</dbReference>
<dbReference type="PANTHER" id="PTHR43611:SF3">
    <property type="entry name" value="FLAVIN MONONUCLEOTIDE HYDROLASE 1, CHLOROPLATIC"/>
    <property type="match status" value="1"/>
</dbReference>
<sequence length="218" mass="23317">MGLSPTHGPATTPVPHVGAGVVWDLGNVLIDWDASRAIAAGVGEHEAARFLAADDFDFRAYNHGPDSGLSWDEAEAAVARSHPHWLEHARAYRAHFPASLVGEVPGSSDLVRELHAGGVRQWGLTNWSHELYPHAPRMFEVLALLDDVVVSGTEGLAKPDPRVYELLVARTGRPLADLVFVDDRADNVAAACALGMTGLVFTAAEALRLDLRGLGLPV</sequence>
<evidence type="ECO:0000313" key="2">
    <source>
        <dbReference type="Proteomes" id="UP000516957"/>
    </source>
</evidence>
<dbReference type="Proteomes" id="UP000516957">
    <property type="component" value="Unassembled WGS sequence"/>
</dbReference>
<dbReference type="InterPro" id="IPR023214">
    <property type="entry name" value="HAD_sf"/>
</dbReference>
<dbReference type="Pfam" id="PF00702">
    <property type="entry name" value="Hydrolase"/>
    <property type="match status" value="1"/>
</dbReference>
<comment type="caution">
    <text evidence="1">The sequence shown here is derived from an EMBL/GenBank/DDBJ whole genome shotgun (WGS) entry which is preliminary data.</text>
</comment>
<organism evidence="1 2">
    <name type="scientific">Nocardioides marinisabuli</name>
    <dbReference type="NCBI Taxonomy" id="419476"/>
    <lineage>
        <taxon>Bacteria</taxon>
        <taxon>Bacillati</taxon>
        <taxon>Actinomycetota</taxon>
        <taxon>Actinomycetes</taxon>
        <taxon>Propionibacteriales</taxon>
        <taxon>Nocardioidaceae</taxon>
        <taxon>Nocardioides</taxon>
    </lineage>
</organism>
<dbReference type="InterPro" id="IPR036412">
    <property type="entry name" value="HAD-like_sf"/>
</dbReference>
<dbReference type="EC" id="3.8.1.2" evidence="1"/>
<keyword evidence="2" id="KW-1185">Reference proteome</keyword>
<dbReference type="SUPFAM" id="SSF56784">
    <property type="entry name" value="HAD-like"/>
    <property type="match status" value="1"/>
</dbReference>
<dbReference type="Gene3D" id="1.10.150.240">
    <property type="entry name" value="Putative phosphatase, domain 2"/>
    <property type="match status" value="1"/>
</dbReference>
<dbReference type="InterPro" id="IPR006439">
    <property type="entry name" value="HAD-SF_hydro_IA"/>
</dbReference>
<gene>
    <name evidence="1" type="ORF">BKA08_002015</name>
</gene>
<reference evidence="1 2" key="1">
    <citation type="submission" date="2020-07" db="EMBL/GenBank/DDBJ databases">
        <title>Sequencing the genomes of 1000 actinobacteria strains.</title>
        <authorList>
            <person name="Klenk H.-P."/>
        </authorList>
    </citation>
    <scope>NUCLEOTIDE SEQUENCE [LARGE SCALE GENOMIC DNA]</scope>
    <source>
        <strain evidence="1 2">DSM 18965</strain>
    </source>
</reference>
<keyword evidence="1" id="KW-0378">Hydrolase</keyword>
<dbReference type="SFLD" id="SFLDS00003">
    <property type="entry name" value="Haloacid_Dehalogenase"/>
    <property type="match status" value="1"/>
</dbReference>
<dbReference type="AlphaFoldDB" id="A0A7Y9F1A3"/>
<dbReference type="RefSeq" id="WP_258016869.1">
    <property type="nucleotide sequence ID" value="NZ_CP059163.1"/>
</dbReference>
<dbReference type="Gene3D" id="3.40.50.1000">
    <property type="entry name" value="HAD superfamily/HAD-like"/>
    <property type="match status" value="1"/>
</dbReference>
<dbReference type="GO" id="GO:0018784">
    <property type="term" value="F:(S)-2-haloacid dehalogenase activity"/>
    <property type="evidence" value="ECO:0007669"/>
    <property type="project" value="UniProtKB-EC"/>
</dbReference>
<protein>
    <submittedName>
        <fullName evidence="1">2-haloacid dehalogenase</fullName>
        <ecNumber evidence="1">3.8.1.2</ecNumber>
    </submittedName>
</protein>
<evidence type="ECO:0000313" key="1">
    <source>
        <dbReference type="EMBL" id="NYD57777.1"/>
    </source>
</evidence>
<proteinExistence type="predicted"/>
<accession>A0A7Y9F1A3</accession>
<dbReference type="PANTHER" id="PTHR43611">
    <property type="entry name" value="ALPHA-D-GLUCOSE 1-PHOSPHATE PHOSPHATASE"/>
    <property type="match status" value="1"/>
</dbReference>
<dbReference type="SFLD" id="SFLDG01129">
    <property type="entry name" value="C1.5:_HAD__Beta-PGM__Phosphata"/>
    <property type="match status" value="1"/>
</dbReference>